<dbReference type="AlphaFoldDB" id="A0A7M1SVR1"/>
<accession>A0A7M1SVR1</accession>
<dbReference type="Proteomes" id="UP000593758">
    <property type="component" value="Chromosome"/>
</dbReference>
<evidence type="ECO:0000313" key="1">
    <source>
        <dbReference type="EMBL" id="QOR71551.1"/>
    </source>
</evidence>
<sequence length="462" mass="51243">MPDKTSTTTPFAISGVVPSVAVKADHLPVRTETGIGALMPWAGRLWFVTYVAHKAATGGGTGLFSLDDGFTLLKHPASVVGTYANRLVHKESNQLFIGPHVIDVDGNVTTIPELIDHRLTATARHLKDPENKVYVLGMEGEFFEVDVHTFNVTRLFDLLDELDVHGYPHFKDAITHNGRVVVVNNSYFHDDFDRGFSDGRLAEFDGESWLILERTQFNTLATANGMGEATFAVGQDRASALLHVHLPETGWQAYRLPKSTHTQDHAFTTEWPRIREVESERLLMDASGMFYELPSITYQNAVWGIRPIASHLRVVGDFCSWNGLLVLAGDQTTPIHDANAHAGQPQANLWFGKTDDLWSFGKPQGWGGPWWETHVTAGTPSDPYLMTGFEHKCMHLSHGADEAITFDVEIDFMGTGQWHTYTRITVPPGGYENHVFPSGFSAHWVRLVAGTDCTATVQLTYS</sequence>
<gene>
    <name evidence="1" type="ORF">IM660_04470</name>
</gene>
<keyword evidence="2" id="KW-1185">Reference proteome</keyword>
<name>A0A7M1SVR1_9MICO</name>
<dbReference type="EMBL" id="CP063169">
    <property type="protein sequence ID" value="QOR71551.1"/>
    <property type="molecule type" value="Genomic_DNA"/>
</dbReference>
<dbReference type="KEGG" id="halt:IM660_04470"/>
<proteinExistence type="predicted"/>
<dbReference type="RefSeq" id="WP_193498208.1">
    <property type="nucleotide sequence ID" value="NZ_CP063169.1"/>
</dbReference>
<organism evidence="1 2">
    <name type="scientific">Ruania alkalisoli</name>
    <dbReference type="NCBI Taxonomy" id="2779775"/>
    <lineage>
        <taxon>Bacteria</taxon>
        <taxon>Bacillati</taxon>
        <taxon>Actinomycetota</taxon>
        <taxon>Actinomycetes</taxon>
        <taxon>Micrococcales</taxon>
        <taxon>Ruaniaceae</taxon>
        <taxon>Ruania</taxon>
    </lineage>
</organism>
<evidence type="ECO:0000313" key="2">
    <source>
        <dbReference type="Proteomes" id="UP000593758"/>
    </source>
</evidence>
<reference evidence="1 2" key="1">
    <citation type="submission" date="2020-10" db="EMBL/GenBank/DDBJ databases">
        <title>Haloactinobacterium sp. RN3S43, a bacterium isolated from saline soil.</title>
        <authorList>
            <person name="Sun J.-Q."/>
        </authorList>
    </citation>
    <scope>NUCLEOTIDE SEQUENCE [LARGE SCALE GENOMIC DNA]</scope>
    <source>
        <strain evidence="1 2">RN3S43</strain>
    </source>
</reference>
<protein>
    <submittedName>
        <fullName evidence="1">Uncharacterized protein</fullName>
    </submittedName>
</protein>